<organism evidence="2 3">
    <name type="scientific">Mauremys mutica</name>
    <name type="common">yellowpond turtle</name>
    <dbReference type="NCBI Taxonomy" id="74926"/>
    <lineage>
        <taxon>Eukaryota</taxon>
        <taxon>Metazoa</taxon>
        <taxon>Chordata</taxon>
        <taxon>Craniata</taxon>
        <taxon>Vertebrata</taxon>
        <taxon>Euteleostomi</taxon>
        <taxon>Archelosauria</taxon>
        <taxon>Testudinata</taxon>
        <taxon>Testudines</taxon>
        <taxon>Cryptodira</taxon>
        <taxon>Durocryptodira</taxon>
        <taxon>Testudinoidea</taxon>
        <taxon>Geoemydidae</taxon>
        <taxon>Geoemydinae</taxon>
        <taxon>Mauremys</taxon>
    </lineage>
</organism>
<dbReference type="AlphaFoldDB" id="A0A9D3XKL5"/>
<name>A0A9D3XKL5_9SAUR</name>
<dbReference type="EMBL" id="JAHDVG010000467">
    <property type="protein sequence ID" value="KAH1182329.1"/>
    <property type="molecule type" value="Genomic_DNA"/>
</dbReference>
<gene>
    <name evidence="2" type="ORF">KIL84_010083</name>
</gene>
<accession>A0A9D3XKL5</accession>
<feature type="region of interest" description="Disordered" evidence="1">
    <location>
        <begin position="90"/>
        <end position="130"/>
    </location>
</feature>
<reference evidence="2" key="1">
    <citation type="submission" date="2021-09" db="EMBL/GenBank/DDBJ databases">
        <title>The genome of Mauremys mutica provides insights into the evolution of semi-aquatic lifestyle.</title>
        <authorList>
            <person name="Gong S."/>
            <person name="Gao Y."/>
        </authorList>
    </citation>
    <scope>NUCLEOTIDE SEQUENCE</scope>
    <source>
        <strain evidence="2">MM-2020</strain>
        <tissue evidence="2">Muscle</tissue>
    </source>
</reference>
<dbReference type="Proteomes" id="UP000827986">
    <property type="component" value="Unassembled WGS sequence"/>
</dbReference>
<sequence>MFLRNRSLGDLYLEPPASNYPKLAPQAAPLMLPQQASLWVDLTMHVGLRGLCRFPSKQQCHCRANLGVFPPQGVGLLLCSFTPPSRITPLELGQGTDTWPQSSPEFIQGLGEQLSPQTHLREPGSGSKPL</sequence>
<evidence type="ECO:0000256" key="1">
    <source>
        <dbReference type="SAM" id="MobiDB-lite"/>
    </source>
</evidence>
<evidence type="ECO:0000313" key="3">
    <source>
        <dbReference type="Proteomes" id="UP000827986"/>
    </source>
</evidence>
<proteinExistence type="predicted"/>
<evidence type="ECO:0000313" key="2">
    <source>
        <dbReference type="EMBL" id="KAH1182329.1"/>
    </source>
</evidence>
<feature type="compositionally biased region" description="Polar residues" evidence="1">
    <location>
        <begin position="95"/>
        <end position="105"/>
    </location>
</feature>
<comment type="caution">
    <text evidence="2">The sequence shown here is derived from an EMBL/GenBank/DDBJ whole genome shotgun (WGS) entry which is preliminary data.</text>
</comment>
<keyword evidence="3" id="KW-1185">Reference proteome</keyword>
<protein>
    <submittedName>
        <fullName evidence="2">Uncharacterized protein</fullName>
    </submittedName>
</protein>